<evidence type="ECO:0000256" key="1">
    <source>
        <dbReference type="ARBA" id="ARBA00022723"/>
    </source>
</evidence>
<sequence length="270" mass="28132">ELSTRTSSSKLQPEASKMTSEPETPRITELHVRMDCNGCVHKIRKTLSGIDGVGEVHVDQPNHKITVVGIADPAKIVKAIRKTNRVPTICSHTDPAAPAPPAEGGEAPAAAPAPSAGGGEAPPAAPVPPAEGEAPAADAPPPPPPPPPAEEAPAEPTAAENKEAPPAETPATAMIYMVHDCPYSHHAYKGHWAVHPSNIHGVRYEYDAAAPYYAAHSRSYSPCTSEYGHGGSSAQEGRCYYHPAAARGRGDGSQITSMFSEENPNACSIA</sequence>
<feature type="domain" description="HMA" evidence="3">
    <location>
        <begin position="25"/>
        <end position="88"/>
    </location>
</feature>
<dbReference type="PANTHER" id="PTHR22814:SF320">
    <property type="entry name" value="OS01G0309800 PROTEIN"/>
    <property type="match status" value="1"/>
</dbReference>
<dbReference type="Gene3D" id="3.30.70.100">
    <property type="match status" value="1"/>
</dbReference>
<evidence type="ECO:0000313" key="5">
    <source>
        <dbReference type="Proteomes" id="UP000015105"/>
    </source>
</evidence>
<dbReference type="AlphaFoldDB" id="A0A453JN74"/>
<feature type="region of interest" description="Disordered" evidence="2">
    <location>
        <begin position="1"/>
        <end position="25"/>
    </location>
</feature>
<name>A0A453JN74_AEGTS</name>
<evidence type="ECO:0000256" key="2">
    <source>
        <dbReference type="SAM" id="MobiDB-lite"/>
    </source>
</evidence>
<dbReference type="CDD" id="cd00371">
    <property type="entry name" value="HMA"/>
    <property type="match status" value="1"/>
</dbReference>
<dbReference type="Proteomes" id="UP000015105">
    <property type="component" value="Chromosome 5D"/>
</dbReference>
<organism evidence="4 5">
    <name type="scientific">Aegilops tauschii subsp. strangulata</name>
    <name type="common">Goatgrass</name>
    <dbReference type="NCBI Taxonomy" id="200361"/>
    <lineage>
        <taxon>Eukaryota</taxon>
        <taxon>Viridiplantae</taxon>
        <taxon>Streptophyta</taxon>
        <taxon>Embryophyta</taxon>
        <taxon>Tracheophyta</taxon>
        <taxon>Spermatophyta</taxon>
        <taxon>Magnoliopsida</taxon>
        <taxon>Liliopsida</taxon>
        <taxon>Poales</taxon>
        <taxon>Poaceae</taxon>
        <taxon>BOP clade</taxon>
        <taxon>Pooideae</taxon>
        <taxon>Triticodae</taxon>
        <taxon>Triticeae</taxon>
        <taxon>Triticinae</taxon>
        <taxon>Aegilops</taxon>
    </lineage>
</organism>
<feature type="compositionally biased region" description="Low complexity" evidence="2">
    <location>
        <begin position="102"/>
        <end position="115"/>
    </location>
</feature>
<evidence type="ECO:0000259" key="3">
    <source>
        <dbReference type="PROSITE" id="PS50846"/>
    </source>
</evidence>
<feature type="region of interest" description="Disordered" evidence="2">
    <location>
        <begin position="88"/>
        <end position="165"/>
    </location>
</feature>
<dbReference type="Pfam" id="PF00403">
    <property type="entry name" value="HMA"/>
    <property type="match status" value="1"/>
</dbReference>
<proteinExistence type="predicted"/>
<reference evidence="4" key="4">
    <citation type="submission" date="2019-03" db="UniProtKB">
        <authorList>
            <consortium name="EnsemblPlants"/>
        </authorList>
    </citation>
    <scope>IDENTIFICATION</scope>
</reference>
<dbReference type="Gramene" id="AET5Gv20131100.1">
    <property type="protein sequence ID" value="AET5Gv20131100.1"/>
    <property type="gene ID" value="AET5Gv20131100"/>
</dbReference>
<evidence type="ECO:0000313" key="4">
    <source>
        <dbReference type="EnsemblPlants" id="AET5Gv20131100.1"/>
    </source>
</evidence>
<dbReference type="SUPFAM" id="SSF55008">
    <property type="entry name" value="HMA, heavy metal-associated domain"/>
    <property type="match status" value="1"/>
</dbReference>
<keyword evidence="5" id="KW-1185">Reference proteome</keyword>
<keyword evidence="1" id="KW-0479">Metal-binding</keyword>
<dbReference type="PROSITE" id="PS50846">
    <property type="entry name" value="HMA_2"/>
    <property type="match status" value="1"/>
</dbReference>
<dbReference type="GO" id="GO:0046872">
    <property type="term" value="F:metal ion binding"/>
    <property type="evidence" value="ECO:0007669"/>
    <property type="project" value="UniProtKB-KW"/>
</dbReference>
<reference evidence="4" key="3">
    <citation type="journal article" date="2017" name="Nature">
        <title>Genome sequence of the progenitor of the wheat D genome Aegilops tauschii.</title>
        <authorList>
            <person name="Luo M.C."/>
            <person name="Gu Y.Q."/>
            <person name="Puiu D."/>
            <person name="Wang H."/>
            <person name="Twardziok S.O."/>
            <person name="Deal K.R."/>
            <person name="Huo N."/>
            <person name="Zhu T."/>
            <person name="Wang L."/>
            <person name="Wang Y."/>
            <person name="McGuire P.E."/>
            <person name="Liu S."/>
            <person name="Long H."/>
            <person name="Ramasamy R.K."/>
            <person name="Rodriguez J.C."/>
            <person name="Van S.L."/>
            <person name="Yuan L."/>
            <person name="Wang Z."/>
            <person name="Xia Z."/>
            <person name="Xiao L."/>
            <person name="Anderson O.D."/>
            <person name="Ouyang S."/>
            <person name="Liang Y."/>
            <person name="Zimin A.V."/>
            <person name="Pertea G."/>
            <person name="Qi P."/>
            <person name="Bennetzen J.L."/>
            <person name="Dai X."/>
            <person name="Dawson M.W."/>
            <person name="Muller H.G."/>
            <person name="Kugler K."/>
            <person name="Rivarola-Duarte L."/>
            <person name="Spannagl M."/>
            <person name="Mayer K.F.X."/>
            <person name="Lu F.H."/>
            <person name="Bevan M.W."/>
            <person name="Leroy P."/>
            <person name="Li P."/>
            <person name="You F.M."/>
            <person name="Sun Q."/>
            <person name="Liu Z."/>
            <person name="Lyons E."/>
            <person name="Wicker T."/>
            <person name="Salzberg S.L."/>
            <person name="Devos K.M."/>
            <person name="Dvorak J."/>
        </authorList>
    </citation>
    <scope>NUCLEOTIDE SEQUENCE [LARGE SCALE GENOMIC DNA]</scope>
    <source>
        <strain evidence="4">cv. AL8/78</strain>
    </source>
</reference>
<reference evidence="5" key="2">
    <citation type="journal article" date="2017" name="Nat. Plants">
        <title>The Aegilops tauschii genome reveals multiple impacts of transposons.</title>
        <authorList>
            <person name="Zhao G."/>
            <person name="Zou C."/>
            <person name="Li K."/>
            <person name="Wang K."/>
            <person name="Li T."/>
            <person name="Gao L."/>
            <person name="Zhang X."/>
            <person name="Wang H."/>
            <person name="Yang Z."/>
            <person name="Liu X."/>
            <person name="Jiang W."/>
            <person name="Mao L."/>
            <person name="Kong X."/>
            <person name="Jiao Y."/>
            <person name="Jia J."/>
        </authorList>
    </citation>
    <scope>NUCLEOTIDE SEQUENCE [LARGE SCALE GENOMIC DNA]</scope>
    <source>
        <strain evidence="5">cv. AL8/78</strain>
    </source>
</reference>
<protein>
    <recommendedName>
        <fullName evidence="3">HMA domain-containing protein</fullName>
    </recommendedName>
</protein>
<dbReference type="PANTHER" id="PTHR22814">
    <property type="entry name" value="COPPER TRANSPORT PROTEIN ATOX1-RELATED"/>
    <property type="match status" value="1"/>
</dbReference>
<dbReference type="InterPro" id="IPR006121">
    <property type="entry name" value="HMA_dom"/>
</dbReference>
<accession>A0A453JN74</accession>
<dbReference type="STRING" id="200361.A0A453JN74"/>
<reference evidence="4" key="5">
    <citation type="journal article" date="2021" name="G3 (Bethesda)">
        <title>Aegilops tauschii genome assembly Aet v5.0 features greater sequence contiguity and improved annotation.</title>
        <authorList>
            <person name="Wang L."/>
            <person name="Zhu T."/>
            <person name="Rodriguez J.C."/>
            <person name="Deal K.R."/>
            <person name="Dubcovsky J."/>
            <person name="McGuire P.E."/>
            <person name="Lux T."/>
            <person name="Spannagl M."/>
            <person name="Mayer K.F.X."/>
            <person name="Baldrich P."/>
            <person name="Meyers B.C."/>
            <person name="Huo N."/>
            <person name="Gu Y.Q."/>
            <person name="Zhou H."/>
            <person name="Devos K.M."/>
            <person name="Bennetzen J.L."/>
            <person name="Unver T."/>
            <person name="Budak H."/>
            <person name="Gulick P.J."/>
            <person name="Galiba G."/>
            <person name="Kalapos B."/>
            <person name="Nelson D.R."/>
            <person name="Li P."/>
            <person name="You F.M."/>
            <person name="Luo M.C."/>
            <person name="Dvorak J."/>
        </authorList>
    </citation>
    <scope>NUCLEOTIDE SEQUENCE [LARGE SCALE GENOMIC DNA]</scope>
    <source>
        <strain evidence="4">cv. AL8/78</strain>
    </source>
</reference>
<feature type="compositionally biased region" description="Polar residues" evidence="2">
    <location>
        <begin position="1"/>
        <end position="22"/>
    </location>
</feature>
<reference evidence="5" key="1">
    <citation type="journal article" date="2014" name="Science">
        <title>Ancient hybridizations among the ancestral genomes of bread wheat.</title>
        <authorList>
            <consortium name="International Wheat Genome Sequencing Consortium,"/>
            <person name="Marcussen T."/>
            <person name="Sandve S.R."/>
            <person name="Heier L."/>
            <person name="Spannagl M."/>
            <person name="Pfeifer M."/>
            <person name="Jakobsen K.S."/>
            <person name="Wulff B.B."/>
            <person name="Steuernagel B."/>
            <person name="Mayer K.F."/>
            <person name="Olsen O.A."/>
        </authorList>
    </citation>
    <scope>NUCLEOTIDE SEQUENCE [LARGE SCALE GENOMIC DNA]</scope>
    <source>
        <strain evidence="5">cv. AL8/78</strain>
    </source>
</reference>
<dbReference type="EnsemblPlants" id="AET5Gv20131100.1">
    <property type="protein sequence ID" value="AET5Gv20131100.1"/>
    <property type="gene ID" value="AET5Gv20131100"/>
</dbReference>
<feature type="compositionally biased region" description="Pro residues" evidence="2">
    <location>
        <begin position="138"/>
        <end position="150"/>
    </location>
</feature>
<dbReference type="InterPro" id="IPR036163">
    <property type="entry name" value="HMA_dom_sf"/>
</dbReference>